<dbReference type="EMBL" id="CP098747">
    <property type="protein sequence ID" value="USG59567.1"/>
    <property type="molecule type" value="Genomic_DNA"/>
</dbReference>
<dbReference type="PANTHER" id="PTHR30522">
    <property type="entry name" value="NUCLEOSIDE TRIPHOSPHATE PYROPHOSPHOHYDROLASE"/>
    <property type="match status" value="1"/>
</dbReference>
<reference evidence="2" key="1">
    <citation type="submission" date="2022-06" db="EMBL/GenBank/DDBJ databases">
        <title>Sneathiella actinostolidae sp. nov., isolated from a sea anemonein the Western Pacific Ocean.</title>
        <authorList>
            <person name="Wei M.J."/>
        </authorList>
    </citation>
    <scope>NUCLEOTIDE SEQUENCE</scope>
    <source>
        <strain evidence="2">PHK-P5</strain>
    </source>
</reference>
<feature type="domain" description="NTP pyrophosphohydrolase MazG-like" evidence="1">
    <location>
        <begin position="33"/>
        <end position="106"/>
    </location>
</feature>
<proteinExistence type="predicted"/>
<evidence type="ECO:0000313" key="2">
    <source>
        <dbReference type="EMBL" id="USG59567.1"/>
    </source>
</evidence>
<dbReference type="Gene3D" id="1.10.287.1080">
    <property type="entry name" value="MazG-like"/>
    <property type="match status" value="2"/>
</dbReference>
<dbReference type="Pfam" id="PF01503">
    <property type="entry name" value="PRA-PH"/>
    <property type="match status" value="1"/>
</dbReference>
<dbReference type="CDD" id="cd11528">
    <property type="entry name" value="NTP-PPase_MazG_Nterm"/>
    <property type="match status" value="1"/>
</dbReference>
<evidence type="ECO:0000313" key="3">
    <source>
        <dbReference type="Proteomes" id="UP001056291"/>
    </source>
</evidence>
<dbReference type="GO" id="GO:0047429">
    <property type="term" value="F:nucleoside triphosphate diphosphatase activity"/>
    <property type="evidence" value="ECO:0007669"/>
    <property type="project" value="UniProtKB-EC"/>
</dbReference>
<name>A0ABY4W139_9PROT</name>
<dbReference type="NCBIfam" id="NF007113">
    <property type="entry name" value="PRK09562.1"/>
    <property type="match status" value="1"/>
</dbReference>
<gene>
    <name evidence="2" type="primary">mazG</name>
    <name evidence="2" type="ORF">NBZ79_10250</name>
</gene>
<organism evidence="2 3">
    <name type="scientific">Sneathiella marina</name>
    <dbReference type="NCBI Taxonomy" id="2950108"/>
    <lineage>
        <taxon>Bacteria</taxon>
        <taxon>Pseudomonadati</taxon>
        <taxon>Pseudomonadota</taxon>
        <taxon>Alphaproteobacteria</taxon>
        <taxon>Sneathiellales</taxon>
        <taxon>Sneathiellaceae</taxon>
        <taxon>Sneathiella</taxon>
    </lineage>
</organism>
<keyword evidence="3" id="KW-1185">Reference proteome</keyword>
<dbReference type="EC" id="3.6.1.9" evidence="2"/>
<keyword evidence="2" id="KW-0378">Hydrolase</keyword>
<dbReference type="CDD" id="cd11529">
    <property type="entry name" value="NTP-PPase_MazG_Cterm"/>
    <property type="match status" value="1"/>
</dbReference>
<dbReference type="InterPro" id="IPR021130">
    <property type="entry name" value="PRib-ATP_PPHydrolase-like"/>
</dbReference>
<dbReference type="PANTHER" id="PTHR30522:SF0">
    <property type="entry name" value="NUCLEOSIDE TRIPHOSPHATE PYROPHOSPHOHYDROLASE"/>
    <property type="match status" value="1"/>
</dbReference>
<dbReference type="SUPFAM" id="SSF101386">
    <property type="entry name" value="all-alpha NTP pyrophosphatases"/>
    <property type="match status" value="2"/>
</dbReference>
<dbReference type="InterPro" id="IPR048011">
    <property type="entry name" value="NTP-PPase_MazG-like_C"/>
</dbReference>
<dbReference type="NCBIfam" id="TIGR00444">
    <property type="entry name" value="mazG"/>
    <property type="match status" value="1"/>
</dbReference>
<sequence length="270" mass="30305">MENLDTSSPINRLLDIMSRLRNPQGGCPWDLEQDFSTIAPHTIEEAYEVADAISEGDMDDLKDELGDLMFQVVFYAQMAKEQGDFDFNGVIDAISDKMIRRHPHVFGTTDIGSAEAQTLAWEETKAQERALKAKKRAKPPSALDGVANGLPALTRAVKLQKRAARVGFDWPDINPVFDKIDEEMAELKDEINKGGSKQRIAEEYGDLLFVLANLGRHLDLEPETILRQANQKFTGRFQAVESLLADRGKEPSDSTLEEMDDLWNRVKNAK</sequence>
<accession>A0ABY4W139</accession>
<protein>
    <submittedName>
        <fullName evidence="2">Nucleoside triphosphate pyrophosphohydrolase</fullName>
        <ecNumber evidence="2">3.6.1.9</ecNumber>
    </submittedName>
</protein>
<dbReference type="InterPro" id="IPR048015">
    <property type="entry name" value="NTP-PPase_MazG-like_N"/>
</dbReference>
<evidence type="ECO:0000259" key="1">
    <source>
        <dbReference type="Pfam" id="PF03819"/>
    </source>
</evidence>
<dbReference type="RefSeq" id="WP_251932292.1">
    <property type="nucleotide sequence ID" value="NZ_CP098747.1"/>
</dbReference>
<dbReference type="InterPro" id="IPR011551">
    <property type="entry name" value="NTP_PyrPHydrolase_MazG"/>
</dbReference>
<dbReference type="Proteomes" id="UP001056291">
    <property type="component" value="Chromosome"/>
</dbReference>
<dbReference type="Pfam" id="PF03819">
    <property type="entry name" value="MazG"/>
    <property type="match status" value="1"/>
</dbReference>
<dbReference type="InterPro" id="IPR004518">
    <property type="entry name" value="MazG-like_dom"/>
</dbReference>